<dbReference type="InterPro" id="IPR003489">
    <property type="entry name" value="RHF/RaiA"/>
</dbReference>
<evidence type="ECO:0000313" key="2">
    <source>
        <dbReference type="EMBL" id="VAW42045.1"/>
    </source>
</evidence>
<dbReference type="AlphaFoldDB" id="A0A3B0VET9"/>
<proteinExistence type="predicted"/>
<sequence length="107" mass="12608">MQIDITGHQIDVTTSMRDYFNSKFERIKRHFDQVIKVHAILSVEKIHHKAEATIHINGKTLFAESTQEDLYAAIDLLMDKLDKQVRRHKDKITHKHRGEALKYTEIE</sequence>
<gene>
    <name evidence="2" type="ORF">MNBD_GAMMA01-1215</name>
</gene>
<dbReference type="GO" id="GO:0045900">
    <property type="term" value="P:negative regulation of translational elongation"/>
    <property type="evidence" value="ECO:0007669"/>
    <property type="project" value="TreeGrafter"/>
</dbReference>
<accession>A0A3B0VET9</accession>
<dbReference type="InterPro" id="IPR036567">
    <property type="entry name" value="RHF-like"/>
</dbReference>
<keyword evidence="1" id="KW-0810">Translation regulation</keyword>
<dbReference type="Gene3D" id="3.30.160.100">
    <property type="entry name" value="Ribosome hibernation promotion factor-like"/>
    <property type="match status" value="1"/>
</dbReference>
<dbReference type="PANTHER" id="PTHR33231">
    <property type="entry name" value="30S RIBOSOMAL PROTEIN"/>
    <property type="match status" value="1"/>
</dbReference>
<organism evidence="2">
    <name type="scientific">hydrothermal vent metagenome</name>
    <dbReference type="NCBI Taxonomy" id="652676"/>
    <lineage>
        <taxon>unclassified sequences</taxon>
        <taxon>metagenomes</taxon>
        <taxon>ecological metagenomes</taxon>
    </lineage>
</organism>
<dbReference type="InterPro" id="IPR050574">
    <property type="entry name" value="HPF/YfiA_ribosome-assoc"/>
</dbReference>
<name>A0A3B0VET9_9ZZZZ</name>
<protein>
    <submittedName>
        <fullName evidence="2">Ribosome hibernation promoting factor Hpf</fullName>
    </submittedName>
</protein>
<dbReference type="GO" id="GO:0043024">
    <property type="term" value="F:ribosomal small subunit binding"/>
    <property type="evidence" value="ECO:0007669"/>
    <property type="project" value="TreeGrafter"/>
</dbReference>
<dbReference type="EMBL" id="UOEW01000338">
    <property type="protein sequence ID" value="VAW42045.1"/>
    <property type="molecule type" value="Genomic_DNA"/>
</dbReference>
<dbReference type="NCBIfam" id="TIGR00741">
    <property type="entry name" value="yfiA"/>
    <property type="match status" value="1"/>
</dbReference>
<dbReference type="GO" id="GO:0022627">
    <property type="term" value="C:cytosolic small ribosomal subunit"/>
    <property type="evidence" value="ECO:0007669"/>
    <property type="project" value="TreeGrafter"/>
</dbReference>
<dbReference type="SUPFAM" id="SSF69754">
    <property type="entry name" value="Ribosome binding protein Y (YfiA homologue)"/>
    <property type="match status" value="1"/>
</dbReference>
<evidence type="ECO:0000256" key="1">
    <source>
        <dbReference type="ARBA" id="ARBA00022845"/>
    </source>
</evidence>
<dbReference type="Pfam" id="PF02482">
    <property type="entry name" value="Ribosomal_S30AE"/>
    <property type="match status" value="1"/>
</dbReference>
<reference evidence="2" key="1">
    <citation type="submission" date="2018-06" db="EMBL/GenBank/DDBJ databases">
        <authorList>
            <person name="Zhirakovskaya E."/>
        </authorList>
    </citation>
    <scope>NUCLEOTIDE SEQUENCE</scope>
</reference>
<dbReference type="CDD" id="cd00552">
    <property type="entry name" value="RaiA"/>
    <property type="match status" value="1"/>
</dbReference>
<dbReference type="PANTHER" id="PTHR33231:SF1">
    <property type="entry name" value="30S RIBOSOMAL PROTEIN"/>
    <property type="match status" value="1"/>
</dbReference>
<dbReference type="FunFam" id="3.30.160.100:FF:000001">
    <property type="entry name" value="Ribosome hibernation promoting factor"/>
    <property type="match status" value="1"/>
</dbReference>